<evidence type="ECO:0000313" key="2">
    <source>
        <dbReference type="EMBL" id="KAF2222220.1"/>
    </source>
</evidence>
<accession>A0A6A6GA18</accession>
<evidence type="ECO:0000256" key="1">
    <source>
        <dbReference type="SAM" id="Phobius"/>
    </source>
</evidence>
<organism evidence="2 3">
    <name type="scientific">Elsinoe ampelina</name>
    <dbReference type="NCBI Taxonomy" id="302913"/>
    <lineage>
        <taxon>Eukaryota</taxon>
        <taxon>Fungi</taxon>
        <taxon>Dikarya</taxon>
        <taxon>Ascomycota</taxon>
        <taxon>Pezizomycotina</taxon>
        <taxon>Dothideomycetes</taxon>
        <taxon>Dothideomycetidae</taxon>
        <taxon>Myriangiales</taxon>
        <taxon>Elsinoaceae</taxon>
        <taxon>Elsinoe</taxon>
    </lineage>
</organism>
<dbReference type="EMBL" id="ML992508">
    <property type="protein sequence ID" value="KAF2222220.1"/>
    <property type="molecule type" value="Genomic_DNA"/>
</dbReference>
<reference evidence="3" key="1">
    <citation type="journal article" date="2020" name="Stud. Mycol.">
        <title>101 Dothideomycetes genomes: A test case for predicting lifestyles and emergence of pathogens.</title>
        <authorList>
            <person name="Haridas S."/>
            <person name="Albert R."/>
            <person name="Binder M."/>
            <person name="Bloem J."/>
            <person name="LaButti K."/>
            <person name="Salamov A."/>
            <person name="Andreopoulos B."/>
            <person name="Baker S."/>
            <person name="Barry K."/>
            <person name="Bills G."/>
            <person name="Bluhm B."/>
            <person name="Cannon C."/>
            <person name="Castanera R."/>
            <person name="Culley D."/>
            <person name="Daum C."/>
            <person name="Ezra D."/>
            <person name="Gonzalez J."/>
            <person name="Henrissat B."/>
            <person name="Kuo A."/>
            <person name="Liang C."/>
            <person name="Lipzen A."/>
            <person name="Lutzoni F."/>
            <person name="Magnuson J."/>
            <person name="Mondo S."/>
            <person name="Nolan M."/>
            <person name="Ohm R."/>
            <person name="Pangilinan J."/>
            <person name="Park H.-J."/>
            <person name="Ramirez L."/>
            <person name="Alfaro M."/>
            <person name="Sun H."/>
            <person name="Tritt A."/>
            <person name="Yoshinaga Y."/>
            <person name="Zwiers L.-H."/>
            <person name="Turgeon B."/>
            <person name="Goodwin S."/>
            <person name="Spatafora J."/>
            <person name="Crous P."/>
            <person name="Grigoriev I."/>
        </authorList>
    </citation>
    <scope>NUCLEOTIDE SEQUENCE [LARGE SCALE GENOMIC DNA]</scope>
    <source>
        <strain evidence="3">CECT 20119</strain>
    </source>
</reference>
<feature type="non-terminal residue" evidence="2">
    <location>
        <position position="62"/>
    </location>
</feature>
<keyword evidence="1" id="KW-1133">Transmembrane helix</keyword>
<evidence type="ECO:0000313" key="3">
    <source>
        <dbReference type="Proteomes" id="UP000799538"/>
    </source>
</evidence>
<keyword evidence="1" id="KW-0812">Transmembrane</keyword>
<dbReference type="Proteomes" id="UP000799538">
    <property type="component" value="Unassembled WGS sequence"/>
</dbReference>
<sequence length="62" mass="7121">MVDVLFQKSHRTLTFPGPRDYRLAAIFVSGFWAIGGLVNSAERVMLVPLFSHLFMYEARVYV</sequence>
<gene>
    <name evidence="2" type="ORF">BDZ85DRAFT_263284</name>
</gene>
<name>A0A6A6GA18_9PEZI</name>
<dbReference type="AlphaFoldDB" id="A0A6A6GA18"/>
<keyword evidence="1" id="KW-0472">Membrane</keyword>
<feature type="transmembrane region" description="Helical" evidence="1">
    <location>
        <begin position="21"/>
        <end position="41"/>
    </location>
</feature>
<keyword evidence="3" id="KW-1185">Reference proteome</keyword>
<proteinExistence type="predicted"/>
<protein>
    <submittedName>
        <fullName evidence="2">Uncharacterized protein</fullName>
    </submittedName>
</protein>